<proteinExistence type="predicted"/>
<dbReference type="Proteomes" id="UP000291022">
    <property type="component" value="Unassembled WGS sequence"/>
</dbReference>
<dbReference type="STRING" id="9643.ENSUAMP00000033189"/>
<dbReference type="Ensembl" id="ENSUAMT00000036981.1">
    <property type="protein sequence ID" value="ENSUAMP00000033189.1"/>
    <property type="gene ID" value="ENSUAMG00000025301.1"/>
</dbReference>
<protein>
    <submittedName>
        <fullName evidence="1">Uncharacterized protein</fullName>
    </submittedName>
</protein>
<accession>A0A452SKN6</accession>
<keyword evidence="2" id="KW-1185">Reference proteome</keyword>
<evidence type="ECO:0000313" key="2">
    <source>
        <dbReference type="Proteomes" id="UP000291022"/>
    </source>
</evidence>
<dbReference type="OMA" id="HIGHREM"/>
<organism evidence="1 2">
    <name type="scientific">Ursus americanus</name>
    <name type="common">American black bear</name>
    <name type="synonym">Euarctos americanus</name>
    <dbReference type="NCBI Taxonomy" id="9643"/>
    <lineage>
        <taxon>Eukaryota</taxon>
        <taxon>Metazoa</taxon>
        <taxon>Chordata</taxon>
        <taxon>Craniata</taxon>
        <taxon>Vertebrata</taxon>
        <taxon>Euteleostomi</taxon>
        <taxon>Mammalia</taxon>
        <taxon>Eutheria</taxon>
        <taxon>Laurasiatheria</taxon>
        <taxon>Carnivora</taxon>
        <taxon>Caniformia</taxon>
        <taxon>Ursidae</taxon>
        <taxon>Ursus</taxon>
    </lineage>
</organism>
<name>A0A452SKN6_URSAM</name>
<reference evidence="1" key="3">
    <citation type="submission" date="2025-09" db="UniProtKB">
        <authorList>
            <consortium name="Ensembl"/>
        </authorList>
    </citation>
    <scope>IDENTIFICATION</scope>
</reference>
<dbReference type="GeneTree" id="ENSGT00500000044909"/>
<reference evidence="1" key="2">
    <citation type="submission" date="2025-08" db="UniProtKB">
        <authorList>
            <consortium name="Ensembl"/>
        </authorList>
    </citation>
    <scope>IDENTIFICATION</scope>
</reference>
<reference evidence="2" key="1">
    <citation type="submission" date="2016-06" db="EMBL/GenBank/DDBJ databases">
        <title>De novo assembly and RNA-Seq shows season-dependent expression and editing in black bear kidneys.</title>
        <authorList>
            <person name="Korstanje R."/>
            <person name="Srivastava A."/>
            <person name="Sarsani V.K."/>
            <person name="Sheehan S.M."/>
            <person name="Seger R.L."/>
            <person name="Barter M.E."/>
            <person name="Lindqvist C."/>
            <person name="Brody L.C."/>
            <person name="Mullikin J.C."/>
        </authorList>
    </citation>
    <scope>NUCLEOTIDE SEQUENCE [LARGE SCALE GENOMIC DNA]</scope>
</reference>
<sequence length="90" mass="9656">MSVSLVVIRLELAEHSPVPAGFGFSAAAGEMSDEEIKKKTLASAVASLEGKSPGEKAAIIHQHLGRREMTDVIIETMKSNPVRRATYHLG</sequence>
<dbReference type="AlphaFoldDB" id="A0A452SKN6"/>
<evidence type="ECO:0000313" key="1">
    <source>
        <dbReference type="Ensembl" id="ENSUAMP00000033189.1"/>
    </source>
</evidence>